<dbReference type="Gene3D" id="3.40.50.1820">
    <property type="entry name" value="alpha/beta hydrolase"/>
    <property type="match status" value="1"/>
</dbReference>
<comment type="catalytic activity">
    <reaction evidence="3">
        <text>a diacylglycerol + H2O = a monoacylglycerol + a fatty acid + H(+)</text>
        <dbReference type="Rhea" id="RHEA:32731"/>
        <dbReference type="ChEBI" id="CHEBI:15377"/>
        <dbReference type="ChEBI" id="CHEBI:15378"/>
        <dbReference type="ChEBI" id="CHEBI:17408"/>
        <dbReference type="ChEBI" id="CHEBI:18035"/>
        <dbReference type="ChEBI" id="CHEBI:28868"/>
    </reaction>
</comment>
<evidence type="ECO:0000259" key="5">
    <source>
        <dbReference type="Pfam" id="PF01764"/>
    </source>
</evidence>
<dbReference type="Pfam" id="PF01764">
    <property type="entry name" value="Lipase_3"/>
    <property type="match status" value="1"/>
</dbReference>
<dbReference type="CDD" id="cd00519">
    <property type="entry name" value="Lipase_3"/>
    <property type="match status" value="1"/>
</dbReference>
<gene>
    <name evidence="6" type="ORF">EST38_g11965</name>
</gene>
<organism evidence="6 7">
    <name type="scientific">Candolleomyces aberdarensis</name>
    <dbReference type="NCBI Taxonomy" id="2316362"/>
    <lineage>
        <taxon>Eukaryota</taxon>
        <taxon>Fungi</taxon>
        <taxon>Dikarya</taxon>
        <taxon>Basidiomycota</taxon>
        <taxon>Agaricomycotina</taxon>
        <taxon>Agaricomycetes</taxon>
        <taxon>Agaricomycetidae</taxon>
        <taxon>Agaricales</taxon>
        <taxon>Agaricineae</taxon>
        <taxon>Psathyrellaceae</taxon>
        <taxon>Candolleomyces</taxon>
    </lineage>
</organism>
<comment type="similarity">
    <text evidence="2">Belongs to the AB hydrolase superfamily. Lipase family. Class 3 subfamily.</text>
</comment>
<dbReference type="SUPFAM" id="SSF53474">
    <property type="entry name" value="alpha/beta-Hydrolases"/>
    <property type="match status" value="1"/>
</dbReference>
<dbReference type="OrthoDB" id="426718at2759"/>
<proteinExistence type="inferred from homology"/>
<comment type="catalytic activity">
    <reaction evidence="4">
        <text>a monoacylglycerol + H2O = glycerol + a fatty acid + H(+)</text>
        <dbReference type="Rhea" id="RHEA:15245"/>
        <dbReference type="ChEBI" id="CHEBI:15377"/>
        <dbReference type="ChEBI" id="CHEBI:15378"/>
        <dbReference type="ChEBI" id="CHEBI:17408"/>
        <dbReference type="ChEBI" id="CHEBI:17754"/>
        <dbReference type="ChEBI" id="CHEBI:28868"/>
    </reaction>
</comment>
<accession>A0A4Q2D492</accession>
<evidence type="ECO:0000256" key="4">
    <source>
        <dbReference type="ARBA" id="ARBA00048461"/>
    </source>
</evidence>
<dbReference type="STRING" id="2316362.A0A4Q2D492"/>
<evidence type="ECO:0000313" key="7">
    <source>
        <dbReference type="Proteomes" id="UP000290288"/>
    </source>
</evidence>
<reference evidence="6 7" key="1">
    <citation type="submission" date="2019-01" db="EMBL/GenBank/DDBJ databases">
        <title>Draft genome sequence of Psathyrella aberdarensis IHI B618.</title>
        <authorList>
            <person name="Buettner E."/>
            <person name="Kellner H."/>
        </authorList>
    </citation>
    <scope>NUCLEOTIDE SEQUENCE [LARGE SCALE GENOMIC DNA]</scope>
    <source>
        <strain evidence="6 7">IHI B618</strain>
    </source>
</reference>
<dbReference type="InterPro" id="IPR029058">
    <property type="entry name" value="AB_hydrolase_fold"/>
</dbReference>
<protein>
    <recommendedName>
        <fullName evidence="5">Fungal lipase-type domain-containing protein</fullName>
    </recommendedName>
</protein>
<name>A0A4Q2D492_9AGAR</name>
<dbReference type="EMBL" id="SDEE01000808">
    <property type="protein sequence ID" value="RXW13889.1"/>
    <property type="molecule type" value="Genomic_DNA"/>
</dbReference>
<feature type="domain" description="Fungal lipase-type" evidence="5">
    <location>
        <begin position="3"/>
        <end position="128"/>
    </location>
</feature>
<evidence type="ECO:0000313" key="6">
    <source>
        <dbReference type="EMBL" id="RXW13889.1"/>
    </source>
</evidence>
<dbReference type="InterPro" id="IPR051218">
    <property type="entry name" value="Sec_MonoDiacylglyc_Lipase"/>
</dbReference>
<dbReference type="AlphaFoldDB" id="A0A4Q2D492"/>
<evidence type="ECO:0000256" key="3">
    <source>
        <dbReference type="ARBA" id="ARBA00047591"/>
    </source>
</evidence>
<evidence type="ECO:0000256" key="2">
    <source>
        <dbReference type="ARBA" id="ARBA00043996"/>
    </source>
</evidence>
<evidence type="ECO:0000256" key="1">
    <source>
        <dbReference type="ARBA" id="ARBA00023157"/>
    </source>
</evidence>
<dbReference type="PANTHER" id="PTHR45856">
    <property type="entry name" value="ALPHA/BETA-HYDROLASES SUPERFAMILY PROTEIN"/>
    <property type="match status" value="1"/>
</dbReference>
<comment type="caution">
    <text evidence="6">The sequence shown here is derived from an EMBL/GenBank/DDBJ whole genome shotgun (WGS) entry which is preliminary data.</text>
</comment>
<sequence length="179" mass="19255">MPLLTDADFILDELDPRLFPGLPEDIKVHNGFGEAHAETAADVLAAVRKAISQSGLNQVTVVGHSLGGALALLDAVFLPLNIPNLQVRTVTYGMPRVGNKAFTTYVDQNVPIDRITNQDDFVPILPGRFLGFRHSQGEKHIQADLSWLVCPGGDNTDKRCSVGDVKNVFQGSLGDHSGA</sequence>
<dbReference type="GO" id="GO:0006629">
    <property type="term" value="P:lipid metabolic process"/>
    <property type="evidence" value="ECO:0007669"/>
    <property type="project" value="InterPro"/>
</dbReference>
<keyword evidence="1" id="KW-1015">Disulfide bond</keyword>
<dbReference type="InterPro" id="IPR002921">
    <property type="entry name" value="Fungal_lipase-type"/>
</dbReference>
<dbReference type="Proteomes" id="UP000290288">
    <property type="component" value="Unassembled WGS sequence"/>
</dbReference>
<keyword evidence="7" id="KW-1185">Reference proteome</keyword>
<dbReference type="PANTHER" id="PTHR45856:SF25">
    <property type="entry name" value="FUNGAL LIPASE-LIKE DOMAIN-CONTAINING PROTEIN"/>
    <property type="match status" value="1"/>
</dbReference>